<evidence type="ECO:0000259" key="1">
    <source>
        <dbReference type="PROSITE" id="PS50925"/>
    </source>
</evidence>
<accession>A0A6N1MHZ7</accession>
<dbReference type="Gene3D" id="3.30.70.100">
    <property type="match status" value="1"/>
</dbReference>
<feature type="domain" description="BLUF" evidence="1">
    <location>
        <begin position="2"/>
        <end position="95"/>
    </location>
</feature>
<dbReference type="InterPro" id="IPR007024">
    <property type="entry name" value="BLUF_domain"/>
</dbReference>
<gene>
    <name evidence="2" type="ORF">FOB19_01375</name>
</gene>
<dbReference type="Pfam" id="PF04940">
    <property type="entry name" value="BLUF"/>
    <property type="match status" value="1"/>
</dbReference>
<dbReference type="SUPFAM" id="SSF54975">
    <property type="entry name" value="Acylphosphatase/BLUF domain-like"/>
    <property type="match status" value="1"/>
</dbReference>
<dbReference type="RefSeq" id="WP_174894026.1">
    <property type="nucleotide sequence ID" value="NZ_CP054803.1"/>
</dbReference>
<name>A0A6N1MHZ7_ACILW</name>
<dbReference type="Proteomes" id="UP000509126">
    <property type="component" value="Chromosome"/>
</dbReference>
<evidence type="ECO:0000313" key="2">
    <source>
        <dbReference type="EMBL" id="QKU20214.1"/>
    </source>
</evidence>
<dbReference type="GO" id="GO:0071949">
    <property type="term" value="F:FAD binding"/>
    <property type="evidence" value="ECO:0007669"/>
    <property type="project" value="InterPro"/>
</dbReference>
<dbReference type="EMBL" id="CP054803">
    <property type="protein sequence ID" value="QKU20214.1"/>
    <property type="molecule type" value="Genomic_DNA"/>
</dbReference>
<dbReference type="PROSITE" id="PS50925">
    <property type="entry name" value="BLUF"/>
    <property type="match status" value="1"/>
</dbReference>
<protein>
    <submittedName>
        <fullName evidence="2">BLUF domain-containing protein</fullName>
    </submittedName>
</protein>
<dbReference type="AlphaFoldDB" id="A0A6N1MHZ7"/>
<dbReference type="SMART" id="SM01034">
    <property type="entry name" value="BLUF"/>
    <property type="match status" value="1"/>
</dbReference>
<evidence type="ECO:0000313" key="3">
    <source>
        <dbReference type="Proteomes" id="UP000509126"/>
    </source>
</evidence>
<organism evidence="2 3">
    <name type="scientific">Acinetobacter lwoffii</name>
    <dbReference type="NCBI Taxonomy" id="28090"/>
    <lineage>
        <taxon>Bacteria</taxon>
        <taxon>Pseudomonadati</taxon>
        <taxon>Pseudomonadota</taxon>
        <taxon>Gammaproteobacteria</taxon>
        <taxon>Moraxellales</taxon>
        <taxon>Moraxellaceae</taxon>
        <taxon>Acinetobacter</taxon>
    </lineage>
</organism>
<dbReference type="InterPro" id="IPR036046">
    <property type="entry name" value="Acylphosphatase-like_dom_sf"/>
</dbReference>
<proteinExistence type="predicted"/>
<sequence length="157" mass="18297">MILQLCYASERIESEQELLQDLSDILATARKFNLQQQIHGVLYYSHGKFFQCLEGQPEVVESLFQSICQDPRHHNVLRFADAIIEQSHFSEWSMKYVHKHSEISSLFSRLGLKQFDPHALQQSGIAEFLKVLYRLEENQASLASPKGYKQRGYVPYF</sequence>
<reference evidence="2 3" key="1">
    <citation type="submission" date="2019-11" db="EMBL/GenBank/DDBJ databases">
        <title>FDA dAtabase for Regulatory Grade micrObial Sequences (FDA-ARGOS): Supporting development and validation of Infectious Disease Dx tests.</title>
        <authorList>
            <person name="Patel R."/>
            <person name="Rucinski S."/>
            <person name="Tallon L."/>
            <person name="Sadzewicz L."/>
            <person name="Vavikolanu K."/>
            <person name="Mehta A."/>
            <person name="Aluvathingal J."/>
            <person name="Nadendla S."/>
            <person name="Nandy P."/>
            <person name="Geyer C."/>
            <person name="Yan Y."/>
            <person name="Sichtig H."/>
        </authorList>
    </citation>
    <scope>NUCLEOTIDE SEQUENCE [LARGE SCALE GENOMIC DNA]</scope>
    <source>
        <strain evidence="2 3">FDAARGOS_557</strain>
    </source>
</reference>
<dbReference type="GO" id="GO:0009882">
    <property type="term" value="F:blue light photoreceptor activity"/>
    <property type="evidence" value="ECO:0007669"/>
    <property type="project" value="InterPro"/>
</dbReference>